<dbReference type="Pfam" id="PF14111">
    <property type="entry name" value="DUF4283"/>
    <property type="match status" value="1"/>
</dbReference>
<dbReference type="Proteomes" id="UP000507245">
    <property type="component" value="Unassembled WGS sequence"/>
</dbReference>
<feature type="domain" description="DUF4283" evidence="1">
    <location>
        <begin position="3"/>
        <end position="60"/>
    </location>
</feature>
<evidence type="ECO:0000259" key="1">
    <source>
        <dbReference type="Pfam" id="PF14111"/>
    </source>
</evidence>
<proteinExistence type="predicted"/>
<accession>A0A6J5VJH5</accession>
<protein>
    <recommendedName>
        <fullName evidence="1">DUF4283 domain-containing protein</fullName>
    </recommendedName>
</protein>
<name>A0A6J5VJH5_PRUAR</name>
<dbReference type="AlphaFoldDB" id="A0A6J5VJH5"/>
<reference evidence="5" key="1">
    <citation type="journal article" date="2020" name="Genome Biol.">
        <title>Gamete binning: chromosome-level and haplotype-resolved genome assembly enabled by high-throughput single-cell sequencing of gamete genomes.</title>
        <authorList>
            <person name="Campoy J.A."/>
            <person name="Sun H."/>
            <person name="Goel M."/>
            <person name="Jiao W.-B."/>
            <person name="Folz-Donahue K."/>
            <person name="Wang N."/>
            <person name="Rubio M."/>
            <person name="Liu C."/>
            <person name="Kukat C."/>
            <person name="Ruiz D."/>
            <person name="Huettel B."/>
            <person name="Schneeberger K."/>
        </authorList>
    </citation>
    <scope>NUCLEOTIDE SEQUENCE [LARGE SCALE GENOMIC DNA]</scope>
    <source>
        <strain evidence="5">cv. Rojo Pasion</strain>
    </source>
</reference>
<dbReference type="InterPro" id="IPR025558">
    <property type="entry name" value="DUF4283"/>
</dbReference>
<evidence type="ECO:0000313" key="5">
    <source>
        <dbReference type="Proteomes" id="UP000507245"/>
    </source>
</evidence>
<dbReference type="Proteomes" id="UP000507222">
    <property type="component" value="Unassembled WGS sequence"/>
</dbReference>
<evidence type="ECO:0000313" key="3">
    <source>
        <dbReference type="EMBL" id="CAB4319546.1"/>
    </source>
</evidence>
<reference evidence="2 4" key="2">
    <citation type="submission" date="2020-05" db="EMBL/GenBank/DDBJ databases">
        <authorList>
            <person name="Campoy J."/>
            <person name="Schneeberger K."/>
            <person name="Spophaly S."/>
        </authorList>
    </citation>
    <scope>NUCLEOTIDE SEQUENCE [LARGE SCALE GENOMIC DNA]</scope>
    <source>
        <strain evidence="2">PruArmRojPasFocal</strain>
    </source>
</reference>
<dbReference type="InterPro" id="IPR040256">
    <property type="entry name" value="At4g02000-like"/>
</dbReference>
<evidence type="ECO:0000313" key="4">
    <source>
        <dbReference type="Proteomes" id="UP000507222"/>
    </source>
</evidence>
<dbReference type="PANTHER" id="PTHR31286">
    <property type="entry name" value="GLYCINE-RICH CELL WALL STRUCTURAL PROTEIN 1.8-LIKE"/>
    <property type="match status" value="1"/>
</dbReference>
<dbReference type="PANTHER" id="PTHR31286:SF99">
    <property type="entry name" value="DUF4283 DOMAIN-CONTAINING PROTEIN"/>
    <property type="match status" value="1"/>
</dbReference>
<evidence type="ECO:0000313" key="2">
    <source>
        <dbReference type="EMBL" id="CAB4289229.1"/>
    </source>
</evidence>
<dbReference type="OrthoDB" id="1164717at2759"/>
<keyword evidence="5" id="KW-1185">Reference proteome</keyword>
<dbReference type="EMBL" id="CAEKDK010000008">
    <property type="protein sequence ID" value="CAB4289229.1"/>
    <property type="molecule type" value="Genomic_DNA"/>
</dbReference>
<gene>
    <name evidence="2" type="ORF">CURHAP_LOCUS47741</name>
    <name evidence="3" type="ORF">ORAREDHAP_LOCUS46967</name>
</gene>
<organism evidence="2 4">
    <name type="scientific">Prunus armeniaca</name>
    <name type="common">Apricot</name>
    <name type="synonym">Armeniaca vulgaris</name>
    <dbReference type="NCBI Taxonomy" id="36596"/>
    <lineage>
        <taxon>Eukaryota</taxon>
        <taxon>Viridiplantae</taxon>
        <taxon>Streptophyta</taxon>
        <taxon>Embryophyta</taxon>
        <taxon>Tracheophyta</taxon>
        <taxon>Spermatophyta</taxon>
        <taxon>Magnoliopsida</taxon>
        <taxon>eudicotyledons</taxon>
        <taxon>Gunneridae</taxon>
        <taxon>Pentapetalae</taxon>
        <taxon>rosids</taxon>
        <taxon>fabids</taxon>
        <taxon>Rosales</taxon>
        <taxon>Rosaceae</taxon>
        <taxon>Amygdaloideae</taxon>
        <taxon>Amygdaleae</taxon>
        <taxon>Prunus</taxon>
    </lineage>
</organism>
<sequence>MLLQRWALKGPMSLIDLENNYYVVKFLLAKDMNYVLTGDPWQIDGQYLVTQKWKPGFDSKEEKNYLHDYLGPNEWPECGVL</sequence>
<dbReference type="EMBL" id="CAEKKB010000008">
    <property type="protein sequence ID" value="CAB4319546.1"/>
    <property type="molecule type" value="Genomic_DNA"/>
</dbReference>